<dbReference type="RefSeq" id="WP_155711086.1">
    <property type="nucleotide sequence ID" value="NZ_BMWU01000004.1"/>
</dbReference>
<dbReference type="EMBL" id="WNWM01000002">
    <property type="protein sequence ID" value="MUI15388.1"/>
    <property type="molecule type" value="Genomic_DNA"/>
</dbReference>
<evidence type="ECO:0000313" key="3">
    <source>
        <dbReference type="Proteomes" id="UP000431684"/>
    </source>
</evidence>
<dbReference type="NCBIfam" id="TIGR02532">
    <property type="entry name" value="IV_pilin_GFxxxE"/>
    <property type="match status" value="1"/>
</dbReference>
<dbReference type="AlphaFoldDB" id="A0A6I3XSE4"/>
<dbReference type="OrthoDB" id="8757057at2"/>
<sequence>MSRRSHGYTLAEMLAVCAVLSIAAAVALPSAQPVAEFRADTAAGEVVLALRFAREEALRTGEWRRFGCEVQQNRISIVGLDTSGTNVQDSDVAVLHPGNRAAYVVAMNAAPLGSNVSLAACSFTFADGATASTVAFDEAGNPVRGTGSATARAQGLAAGTILLGAGNVTRAIAVDVTGRVTTF</sequence>
<name>A0A6I3XSE4_9BURK</name>
<dbReference type="InterPro" id="IPR012902">
    <property type="entry name" value="N_methyl_site"/>
</dbReference>
<gene>
    <name evidence="2" type="ORF">GJV26_23455</name>
</gene>
<comment type="caution">
    <text evidence="2">The sequence shown here is derived from an EMBL/GenBank/DDBJ whole genome shotgun (WGS) entry which is preliminary data.</text>
</comment>
<dbReference type="Gene3D" id="3.30.700.10">
    <property type="entry name" value="Glycoprotein, Type 4 Pilin"/>
    <property type="match status" value="1"/>
</dbReference>
<proteinExistence type="predicted"/>
<feature type="signal peptide" evidence="1">
    <location>
        <begin position="1"/>
        <end position="23"/>
    </location>
</feature>
<reference evidence="2 3" key="1">
    <citation type="submission" date="2019-11" db="EMBL/GenBank/DDBJ databases">
        <title>Draft Genome Sequences of Six Type Strains of the Genus Massilia.</title>
        <authorList>
            <person name="Miess H."/>
            <person name="Frediansyah A."/>
            <person name="Goeker M."/>
            <person name="Gross H."/>
        </authorList>
    </citation>
    <scope>NUCLEOTIDE SEQUENCE [LARGE SCALE GENOMIC DNA]</scope>
    <source>
        <strain evidence="2 3">DSM 17513</strain>
    </source>
</reference>
<dbReference type="InterPro" id="IPR045584">
    <property type="entry name" value="Pilin-like"/>
</dbReference>
<evidence type="ECO:0000256" key="1">
    <source>
        <dbReference type="SAM" id="SignalP"/>
    </source>
</evidence>
<keyword evidence="1" id="KW-0732">Signal</keyword>
<dbReference type="SUPFAM" id="SSF54523">
    <property type="entry name" value="Pili subunits"/>
    <property type="match status" value="1"/>
</dbReference>
<organism evidence="2 3">
    <name type="scientific">Pseudoduganella dura</name>
    <dbReference type="NCBI Taxonomy" id="321982"/>
    <lineage>
        <taxon>Bacteria</taxon>
        <taxon>Pseudomonadati</taxon>
        <taxon>Pseudomonadota</taxon>
        <taxon>Betaproteobacteria</taxon>
        <taxon>Burkholderiales</taxon>
        <taxon>Oxalobacteraceae</taxon>
        <taxon>Telluria group</taxon>
        <taxon>Pseudoduganella</taxon>
    </lineage>
</organism>
<evidence type="ECO:0000313" key="2">
    <source>
        <dbReference type="EMBL" id="MUI15388.1"/>
    </source>
</evidence>
<dbReference type="Pfam" id="PF07963">
    <property type="entry name" value="N_methyl"/>
    <property type="match status" value="1"/>
</dbReference>
<feature type="chain" id="PRO_5026237157" evidence="1">
    <location>
        <begin position="24"/>
        <end position="183"/>
    </location>
</feature>
<accession>A0A6I3XSE4</accession>
<protein>
    <submittedName>
        <fullName evidence="2">Prepilin-type N-terminal cleavage/methylation domain-containing protein</fullName>
    </submittedName>
</protein>
<keyword evidence="3" id="KW-1185">Reference proteome</keyword>
<dbReference type="Proteomes" id="UP000431684">
    <property type="component" value="Unassembled WGS sequence"/>
</dbReference>